<gene>
    <name evidence="9" type="ORF">TBH_C1572</name>
</gene>
<proteinExistence type="inferred from homology"/>
<accession>A0A7U6GIZ5</accession>
<keyword evidence="5 8" id="KW-1133">Transmembrane helix</keyword>
<evidence type="ECO:0000256" key="7">
    <source>
        <dbReference type="RuleBase" id="RU003879"/>
    </source>
</evidence>
<dbReference type="RefSeq" id="WP_041067387.1">
    <property type="nucleotide sequence ID" value="NZ_AP012273.1"/>
</dbReference>
<dbReference type="GO" id="GO:0015031">
    <property type="term" value="P:protein transport"/>
    <property type="evidence" value="ECO:0007669"/>
    <property type="project" value="UniProtKB-KW"/>
</dbReference>
<evidence type="ECO:0000256" key="1">
    <source>
        <dbReference type="ARBA" id="ARBA00004162"/>
    </source>
</evidence>
<keyword evidence="7" id="KW-0653">Protein transport</keyword>
<keyword evidence="6 8" id="KW-0472">Membrane</keyword>
<dbReference type="KEGG" id="tbn:TBH_C1572"/>
<sequence length="143" mass="15865">MNIRPTRRSRRVLVDMTPLIDVVFLLLIFFMVSTTFDKQTAIKVDLPEASNQTEENKQPQHIAISIDAKGHFYLDDQELVTHDLATLKRALGKAAVDNKEIPIIVTSDKQAPFQAVMTVMDAAGQLGLTRLSFLARATAAEGE</sequence>
<evidence type="ECO:0000313" key="9">
    <source>
        <dbReference type="EMBL" id="BAO44489.1"/>
    </source>
</evidence>
<evidence type="ECO:0000256" key="2">
    <source>
        <dbReference type="ARBA" id="ARBA00005811"/>
    </source>
</evidence>
<dbReference type="PANTHER" id="PTHR30558">
    <property type="entry name" value="EXBD MEMBRANE COMPONENT OF PMF-DRIVEN MACROMOLECULE IMPORT SYSTEM"/>
    <property type="match status" value="1"/>
</dbReference>
<dbReference type="GO" id="GO:0022857">
    <property type="term" value="F:transmembrane transporter activity"/>
    <property type="evidence" value="ECO:0007669"/>
    <property type="project" value="InterPro"/>
</dbReference>
<reference evidence="9 10" key="1">
    <citation type="journal article" date="2014" name="PLoS ONE">
        <title>Physiological and genomic features of a novel sulfur-oxidizing gammaproteobacterium belonging to a previously uncultivated symbiotic lineage isolated from a hydrothermal vent.</title>
        <authorList>
            <person name="Nunoura T."/>
            <person name="Takaki Y."/>
            <person name="Kazama H."/>
            <person name="Kakuta J."/>
            <person name="Shimamura S."/>
            <person name="Makita H."/>
            <person name="Hirai M."/>
            <person name="Miyazaki M."/>
            <person name="Takai K."/>
        </authorList>
    </citation>
    <scope>NUCLEOTIDE SEQUENCE [LARGE SCALE GENOMIC DNA]</scope>
    <source>
        <strain evidence="9 10">Hiromi1</strain>
    </source>
</reference>
<dbReference type="InterPro" id="IPR003400">
    <property type="entry name" value="ExbD"/>
</dbReference>
<protein>
    <submittedName>
        <fullName evidence="9">Biopolymer transport protein ExbD</fullName>
    </submittedName>
</protein>
<keyword evidence="7" id="KW-0813">Transport</keyword>
<keyword evidence="10" id="KW-1185">Reference proteome</keyword>
<dbReference type="GO" id="GO:0005886">
    <property type="term" value="C:plasma membrane"/>
    <property type="evidence" value="ECO:0007669"/>
    <property type="project" value="UniProtKB-SubCell"/>
</dbReference>
<evidence type="ECO:0000256" key="8">
    <source>
        <dbReference type="SAM" id="Phobius"/>
    </source>
</evidence>
<evidence type="ECO:0000256" key="3">
    <source>
        <dbReference type="ARBA" id="ARBA00022475"/>
    </source>
</evidence>
<evidence type="ECO:0000256" key="6">
    <source>
        <dbReference type="ARBA" id="ARBA00023136"/>
    </source>
</evidence>
<evidence type="ECO:0000256" key="5">
    <source>
        <dbReference type="ARBA" id="ARBA00022989"/>
    </source>
</evidence>
<evidence type="ECO:0000313" key="10">
    <source>
        <dbReference type="Proteomes" id="UP000031631"/>
    </source>
</evidence>
<keyword evidence="3" id="KW-1003">Cell membrane</keyword>
<keyword evidence="4 7" id="KW-0812">Transmembrane</keyword>
<feature type="transmembrane region" description="Helical" evidence="8">
    <location>
        <begin position="12"/>
        <end position="32"/>
    </location>
</feature>
<dbReference type="Pfam" id="PF02472">
    <property type="entry name" value="ExbD"/>
    <property type="match status" value="1"/>
</dbReference>
<dbReference type="PANTHER" id="PTHR30558:SF3">
    <property type="entry name" value="BIOPOLYMER TRANSPORT PROTEIN EXBD-RELATED"/>
    <property type="match status" value="1"/>
</dbReference>
<dbReference type="EMBL" id="AP012273">
    <property type="protein sequence ID" value="BAO44489.1"/>
    <property type="molecule type" value="Genomic_DNA"/>
</dbReference>
<comment type="similarity">
    <text evidence="2 7">Belongs to the ExbD/TolR family.</text>
</comment>
<comment type="subcellular location">
    <subcellularLocation>
        <location evidence="1">Cell membrane</location>
        <topology evidence="1">Single-pass membrane protein</topology>
    </subcellularLocation>
    <subcellularLocation>
        <location evidence="7">Cell membrane</location>
        <topology evidence="7">Single-pass type II membrane protein</topology>
    </subcellularLocation>
</comment>
<dbReference type="OrthoDB" id="9793581at2"/>
<dbReference type="Proteomes" id="UP000031631">
    <property type="component" value="Chromosome"/>
</dbReference>
<dbReference type="Gene3D" id="3.30.420.270">
    <property type="match status" value="1"/>
</dbReference>
<name>A0A7U6GIZ5_9GAMM</name>
<organism evidence="9 10">
    <name type="scientific">Thiolapillus brandeum</name>
    <dbReference type="NCBI Taxonomy" id="1076588"/>
    <lineage>
        <taxon>Bacteria</taxon>
        <taxon>Pseudomonadati</taxon>
        <taxon>Pseudomonadota</taxon>
        <taxon>Gammaproteobacteria</taxon>
        <taxon>Chromatiales</taxon>
        <taxon>Sedimenticolaceae</taxon>
        <taxon>Thiolapillus</taxon>
    </lineage>
</organism>
<dbReference type="AlphaFoldDB" id="A0A7U6GIZ5"/>
<evidence type="ECO:0000256" key="4">
    <source>
        <dbReference type="ARBA" id="ARBA00022692"/>
    </source>
</evidence>